<dbReference type="PANTHER" id="PTHR30055">
    <property type="entry name" value="HTH-TYPE TRANSCRIPTIONAL REGULATOR RUTR"/>
    <property type="match status" value="1"/>
</dbReference>
<feature type="domain" description="HTH tetR-type" evidence="5">
    <location>
        <begin position="16"/>
        <end position="77"/>
    </location>
</feature>
<evidence type="ECO:0000313" key="6">
    <source>
        <dbReference type="EMBL" id="GHO58595.1"/>
    </source>
</evidence>
<comment type="caution">
    <text evidence="6">The sequence shown here is derived from an EMBL/GenBank/DDBJ whole genome shotgun (WGS) entry which is preliminary data.</text>
</comment>
<feature type="DNA-binding region" description="H-T-H motif" evidence="4">
    <location>
        <begin position="40"/>
        <end position="59"/>
    </location>
</feature>
<accession>A0ABQ3V1R8</accession>
<evidence type="ECO:0000256" key="1">
    <source>
        <dbReference type="ARBA" id="ARBA00023015"/>
    </source>
</evidence>
<dbReference type="PRINTS" id="PR00455">
    <property type="entry name" value="HTHTETR"/>
</dbReference>
<dbReference type="Gene3D" id="1.10.357.10">
    <property type="entry name" value="Tetracycline Repressor, domain 2"/>
    <property type="match status" value="1"/>
</dbReference>
<organism evidence="6 7">
    <name type="scientific">Ktedonobacter robiniae</name>
    <dbReference type="NCBI Taxonomy" id="2778365"/>
    <lineage>
        <taxon>Bacteria</taxon>
        <taxon>Bacillati</taxon>
        <taxon>Chloroflexota</taxon>
        <taxon>Ktedonobacteria</taxon>
        <taxon>Ktedonobacterales</taxon>
        <taxon>Ktedonobacteraceae</taxon>
        <taxon>Ktedonobacter</taxon>
    </lineage>
</organism>
<evidence type="ECO:0000259" key="5">
    <source>
        <dbReference type="PROSITE" id="PS50977"/>
    </source>
</evidence>
<dbReference type="Gene3D" id="1.10.10.60">
    <property type="entry name" value="Homeodomain-like"/>
    <property type="match status" value="1"/>
</dbReference>
<dbReference type="InterPro" id="IPR009057">
    <property type="entry name" value="Homeodomain-like_sf"/>
</dbReference>
<keyword evidence="3" id="KW-0804">Transcription</keyword>
<dbReference type="RefSeq" id="WP_201374861.1">
    <property type="nucleotide sequence ID" value="NZ_BNJG01000003.1"/>
</dbReference>
<dbReference type="PROSITE" id="PS50977">
    <property type="entry name" value="HTH_TETR_2"/>
    <property type="match status" value="1"/>
</dbReference>
<sequence>MSPRPYRLGQRQAATEQTRNRILIAARELLMSDEGISGFSIDAVARQADVARMTVYHQFGSKTGLLEALCDSLATSGGMEQLASAFRQADPFDALDTYIAVFARFWQADRLVTRRLRGLAALDPEFEQVIRARDERRRKGLHVLVQRFEERQSPPALQTHEDIVNMLYTLLSFECFDTLAGPARPVEEVVPAIQRLARAALVSGKAM</sequence>
<dbReference type="PANTHER" id="PTHR30055:SF234">
    <property type="entry name" value="HTH-TYPE TRANSCRIPTIONAL REGULATOR BETI"/>
    <property type="match status" value="1"/>
</dbReference>
<dbReference type="InterPro" id="IPR050109">
    <property type="entry name" value="HTH-type_TetR-like_transc_reg"/>
</dbReference>
<reference evidence="6 7" key="1">
    <citation type="journal article" date="2021" name="Int. J. Syst. Evol. Microbiol.">
        <title>Reticulibacter mediterranei gen. nov., sp. nov., within the new family Reticulibacteraceae fam. nov., and Ktedonospora formicarum gen. nov., sp. nov., Ktedonobacter robiniae sp. nov., Dictyobacter formicarum sp. nov. and Dictyobacter arantiisoli sp. nov., belonging to the class Ktedonobacteria.</title>
        <authorList>
            <person name="Yabe S."/>
            <person name="Zheng Y."/>
            <person name="Wang C.M."/>
            <person name="Sakai Y."/>
            <person name="Abe K."/>
            <person name="Yokota A."/>
            <person name="Donadio S."/>
            <person name="Cavaletti L."/>
            <person name="Monciardini P."/>
        </authorList>
    </citation>
    <scope>NUCLEOTIDE SEQUENCE [LARGE SCALE GENOMIC DNA]</scope>
    <source>
        <strain evidence="6 7">SOSP1-30</strain>
    </source>
</reference>
<gene>
    <name evidence="6" type="ORF">KSB_70700</name>
</gene>
<keyword evidence="1" id="KW-0805">Transcription regulation</keyword>
<protein>
    <recommendedName>
        <fullName evidence="5">HTH tetR-type domain-containing protein</fullName>
    </recommendedName>
</protein>
<keyword evidence="7" id="KW-1185">Reference proteome</keyword>
<dbReference type="EMBL" id="BNJG01000003">
    <property type="protein sequence ID" value="GHO58595.1"/>
    <property type="molecule type" value="Genomic_DNA"/>
</dbReference>
<proteinExistence type="predicted"/>
<keyword evidence="2 4" id="KW-0238">DNA-binding</keyword>
<dbReference type="Proteomes" id="UP000654345">
    <property type="component" value="Unassembled WGS sequence"/>
</dbReference>
<dbReference type="Pfam" id="PF00440">
    <property type="entry name" value="TetR_N"/>
    <property type="match status" value="1"/>
</dbReference>
<evidence type="ECO:0000313" key="7">
    <source>
        <dbReference type="Proteomes" id="UP000654345"/>
    </source>
</evidence>
<dbReference type="InterPro" id="IPR001647">
    <property type="entry name" value="HTH_TetR"/>
</dbReference>
<evidence type="ECO:0000256" key="3">
    <source>
        <dbReference type="ARBA" id="ARBA00023163"/>
    </source>
</evidence>
<evidence type="ECO:0000256" key="2">
    <source>
        <dbReference type="ARBA" id="ARBA00023125"/>
    </source>
</evidence>
<dbReference type="SUPFAM" id="SSF46689">
    <property type="entry name" value="Homeodomain-like"/>
    <property type="match status" value="1"/>
</dbReference>
<evidence type="ECO:0000256" key="4">
    <source>
        <dbReference type="PROSITE-ProRule" id="PRU00335"/>
    </source>
</evidence>
<name>A0ABQ3V1R8_9CHLR</name>